<evidence type="ECO:0000256" key="2">
    <source>
        <dbReference type="ARBA" id="ARBA00009425"/>
    </source>
</evidence>
<name>A0A934RB42_9BACT</name>
<evidence type="ECO:0000256" key="1">
    <source>
        <dbReference type="ARBA" id="ARBA00004651"/>
    </source>
</evidence>
<dbReference type="GO" id="GO:0005886">
    <property type="term" value="C:plasma membrane"/>
    <property type="evidence" value="ECO:0007669"/>
    <property type="project" value="UniProtKB-SubCell"/>
</dbReference>
<proteinExistence type="inferred from homology"/>
<evidence type="ECO:0000313" key="9">
    <source>
        <dbReference type="EMBL" id="MBK1826513.1"/>
    </source>
</evidence>
<feature type="domain" description="Na+/H+ antiporter MnhB subunit-related protein" evidence="8">
    <location>
        <begin position="6"/>
        <end position="128"/>
    </location>
</feature>
<evidence type="ECO:0000313" key="10">
    <source>
        <dbReference type="Proteomes" id="UP000658278"/>
    </source>
</evidence>
<comment type="caution">
    <text evidence="9">The sequence shown here is derived from an EMBL/GenBank/DDBJ whole genome shotgun (WGS) entry which is preliminary data.</text>
</comment>
<keyword evidence="3" id="KW-1003">Cell membrane</keyword>
<dbReference type="InterPro" id="IPR050622">
    <property type="entry name" value="CPA3_antiporter_subunitB"/>
</dbReference>
<comment type="subcellular location">
    <subcellularLocation>
        <location evidence="1">Cell membrane</location>
        <topology evidence="1">Multi-pass membrane protein</topology>
    </subcellularLocation>
</comment>
<evidence type="ECO:0000256" key="5">
    <source>
        <dbReference type="ARBA" id="ARBA00022989"/>
    </source>
</evidence>
<dbReference type="PANTHER" id="PTHR33932:SF4">
    <property type="entry name" value="NA(+)_H(+) ANTIPORTER SUBUNIT B"/>
    <property type="match status" value="1"/>
</dbReference>
<feature type="transmembrane region" description="Helical" evidence="7">
    <location>
        <begin position="12"/>
        <end position="29"/>
    </location>
</feature>
<dbReference type="InterPro" id="IPR007182">
    <property type="entry name" value="MnhB"/>
</dbReference>
<dbReference type="Pfam" id="PF04039">
    <property type="entry name" value="MnhB"/>
    <property type="match status" value="1"/>
</dbReference>
<gene>
    <name evidence="9" type="ORF">JIN81_05750</name>
</gene>
<reference evidence="9" key="1">
    <citation type="submission" date="2021-01" db="EMBL/GenBank/DDBJ databases">
        <title>Modified the classification status of verrucomicrobia.</title>
        <authorList>
            <person name="Feng X."/>
        </authorList>
    </citation>
    <scope>NUCLEOTIDE SEQUENCE</scope>
    <source>
        <strain evidence="9">KCTC 22201</strain>
    </source>
</reference>
<dbReference type="Proteomes" id="UP000658278">
    <property type="component" value="Unassembled WGS sequence"/>
</dbReference>
<keyword evidence="6 7" id="KW-0472">Membrane</keyword>
<feature type="transmembrane region" description="Helical" evidence="7">
    <location>
        <begin position="111"/>
        <end position="131"/>
    </location>
</feature>
<keyword evidence="4 7" id="KW-0812">Transmembrane</keyword>
<keyword evidence="5 7" id="KW-1133">Transmembrane helix</keyword>
<dbReference type="EMBL" id="JAENII010000003">
    <property type="protein sequence ID" value="MBK1826513.1"/>
    <property type="molecule type" value="Genomic_DNA"/>
</dbReference>
<keyword evidence="10" id="KW-1185">Reference proteome</keyword>
<evidence type="ECO:0000256" key="3">
    <source>
        <dbReference type="ARBA" id="ARBA00022475"/>
    </source>
</evidence>
<dbReference type="AlphaFoldDB" id="A0A934RB42"/>
<feature type="transmembrane region" description="Helical" evidence="7">
    <location>
        <begin position="35"/>
        <end position="54"/>
    </location>
</feature>
<dbReference type="RefSeq" id="WP_200277541.1">
    <property type="nucleotide sequence ID" value="NZ_JAENII010000003.1"/>
</dbReference>
<comment type="similarity">
    <text evidence="2">Belongs to the CPA3 antiporters (TC 2.A.63) subunit B family.</text>
</comment>
<dbReference type="PANTHER" id="PTHR33932">
    <property type="entry name" value="NA(+)/H(+) ANTIPORTER SUBUNIT B"/>
    <property type="match status" value="1"/>
</dbReference>
<sequence length="139" mass="14694">MNSQLLQIAARFLSWPLVIVSLWLLYRGHNLPGGGFIGGLLAASAFMLFDLSGADRSKAGVFSVSPFVLMPLGLGLAVLSALPGLFGAGFMTGAWLPGFELPLLGKVHLGTPLVFDVGVYFTVIGFILLLADTLNEKES</sequence>
<feature type="transmembrane region" description="Helical" evidence="7">
    <location>
        <begin position="66"/>
        <end position="91"/>
    </location>
</feature>
<evidence type="ECO:0000256" key="6">
    <source>
        <dbReference type="ARBA" id="ARBA00023136"/>
    </source>
</evidence>
<evidence type="ECO:0000256" key="7">
    <source>
        <dbReference type="SAM" id="Phobius"/>
    </source>
</evidence>
<accession>A0A934RB42</accession>
<evidence type="ECO:0000256" key="4">
    <source>
        <dbReference type="ARBA" id="ARBA00022692"/>
    </source>
</evidence>
<organism evidence="9 10">
    <name type="scientific">Haloferula rosea</name>
    <dbReference type="NCBI Taxonomy" id="490093"/>
    <lineage>
        <taxon>Bacteria</taxon>
        <taxon>Pseudomonadati</taxon>
        <taxon>Verrucomicrobiota</taxon>
        <taxon>Verrucomicrobiia</taxon>
        <taxon>Verrucomicrobiales</taxon>
        <taxon>Verrucomicrobiaceae</taxon>
        <taxon>Haloferula</taxon>
    </lineage>
</organism>
<protein>
    <recommendedName>
        <fullName evidence="8">Na+/H+ antiporter MnhB subunit-related protein domain-containing protein</fullName>
    </recommendedName>
</protein>
<evidence type="ECO:0000259" key="8">
    <source>
        <dbReference type="Pfam" id="PF04039"/>
    </source>
</evidence>